<reference evidence="1 2" key="1">
    <citation type="submission" date="2022-12" db="EMBL/GenBank/DDBJ databases">
        <title>Dasania phycosphaerae sp. nov., isolated from particulate material of the south coast of Korea.</title>
        <authorList>
            <person name="Jiang Y."/>
        </authorList>
    </citation>
    <scope>NUCLEOTIDE SEQUENCE [LARGE SCALE GENOMIC DNA]</scope>
    <source>
        <strain evidence="1 2">GY-19</strain>
    </source>
</reference>
<keyword evidence="2" id="KW-1185">Reference proteome</keyword>
<dbReference type="EMBL" id="JAPTGG010000008">
    <property type="protein sequence ID" value="MCZ0865636.1"/>
    <property type="molecule type" value="Genomic_DNA"/>
</dbReference>
<name>A0A9J6RMD8_9GAMM</name>
<sequence length="228" mass="25435">MAKTYNEQLYCEIEASSEGKSLPKFNDFQKNTPLIQSLLLKPHARKLGITIKMATKTTKQRVATSPATAAVSDAGLSHCDFKAEVVSCGDMHYRFMGNKANASLGVAVLDASNTMQLPVYDNTEVDAYLAKAYGHYLNKMIEIGLAGVTLTYGNFDYIFHDLRAQAIDFNQRFETMYRYLKKDKRTMGIKQSTAPSDMTAKDCFLLDELLVCSRGHYNYIYKVLSGGG</sequence>
<organism evidence="1 2">
    <name type="scientific">Dasania phycosphaerae</name>
    <dbReference type="NCBI Taxonomy" id="2950436"/>
    <lineage>
        <taxon>Bacteria</taxon>
        <taxon>Pseudomonadati</taxon>
        <taxon>Pseudomonadota</taxon>
        <taxon>Gammaproteobacteria</taxon>
        <taxon>Cellvibrionales</taxon>
        <taxon>Spongiibacteraceae</taxon>
        <taxon>Dasania</taxon>
    </lineage>
</organism>
<evidence type="ECO:0000313" key="1">
    <source>
        <dbReference type="EMBL" id="MCZ0865636.1"/>
    </source>
</evidence>
<comment type="caution">
    <text evidence="1">The sequence shown here is derived from an EMBL/GenBank/DDBJ whole genome shotgun (WGS) entry which is preliminary data.</text>
</comment>
<proteinExistence type="predicted"/>
<evidence type="ECO:0000313" key="2">
    <source>
        <dbReference type="Proteomes" id="UP001069090"/>
    </source>
</evidence>
<dbReference type="RefSeq" id="WP_258331782.1">
    <property type="nucleotide sequence ID" value="NZ_JAPTGG010000008.1"/>
</dbReference>
<accession>A0A9J6RMD8</accession>
<gene>
    <name evidence="1" type="ORF">O0V09_10510</name>
</gene>
<dbReference type="Proteomes" id="UP001069090">
    <property type="component" value="Unassembled WGS sequence"/>
</dbReference>
<protein>
    <submittedName>
        <fullName evidence="1">Uncharacterized protein</fullName>
    </submittedName>
</protein>
<dbReference type="AlphaFoldDB" id="A0A9J6RMD8"/>